<comment type="caution">
    <text evidence="3">The sequence shown here is derived from an EMBL/GenBank/DDBJ whole genome shotgun (WGS) entry which is preliminary data.</text>
</comment>
<dbReference type="PROSITE" id="PS51318">
    <property type="entry name" value="TAT"/>
    <property type="match status" value="1"/>
</dbReference>
<evidence type="ECO:0000256" key="1">
    <source>
        <dbReference type="SAM" id="SignalP"/>
    </source>
</evidence>
<dbReference type="InterPro" id="IPR017853">
    <property type="entry name" value="GH"/>
</dbReference>
<reference evidence="3 4" key="1">
    <citation type="submission" date="2018-09" db="EMBL/GenBank/DDBJ databases">
        <title>Micromonospora sp. nov. MS1-9, isolated from a root of Musa sp.</title>
        <authorList>
            <person name="Kuncharoen N."/>
            <person name="Kudo T."/>
            <person name="Ohkuma M."/>
            <person name="Yuki M."/>
            <person name="Tanasupawat S."/>
        </authorList>
    </citation>
    <scope>NUCLEOTIDE SEQUENCE [LARGE SCALE GENOMIC DNA]</scope>
    <source>
        <strain evidence="3 4">MS1-9</strain>
    </source>
</reference>
<dbReference type="Pfam" id="PF14508">
    <property type="entry name" value="GH97_N"/>
    <property type="match status" value="1"/>
</dbReference>
<evidence type="ECO:0000259" key="2">
    <source>
        <dbReference type="PROSITE" id="PS51175"/>
    </source>
</evidence>
<dbReference type="InterPro" id="IPR006311">
    <property type="entry name" value="TAT_signal"/>
</dbReference>
<feature type="chain" id="PRO_5017338689" description="CBM6 domain-containing protein" evidence="1">
    <location>
        <begin position="34"/>
        <end position="1101"/>
    </location>
</feature>
<dbReference type="AlphaFoldDB" id="A0A3A9YDB2"/>
<dbReference type="InterPro" id="IPR013785">
    <property type="entry name" value="Aldolase_TIM"/>
</dbReference>
<evidence type="ECO:0000313" key="4">
    <source>
        <dbReference type="Proteomes" id="UP000275865"/>
    </source>
</evidence>
<dbReference type="PANTHER" id="PTHR35803:SF1">
    <property type="entry name" value="GLUCAN 1,4-ALPHA-GLUCOSIDASE SUSB"/>
    <property type="match status" value="1"/>
</dbReference>
<sequence length="1101" mass="117596">MNSGGRRPTLRIGLATTTALVLSAGLLAAPARAAEPVAPAAPAAMTAVSERAGQVVKSPDGSLGVAISAEDGRLTYSVTNHGKVVVGASGLGIDLAGRPSLTQAMSIESVERRTIDETWKPLWGTDAKVRNHARELTVHAVQADTGFRLDIVVRVFDDGVGFRYHIPAQAGLDAYTVTAERTEFGLEPTARSWSIAAGKDWNADEQHYRDQPLSAVPTAQTPITVATGNTYLVVHEADLTDYPSMTLKAVPGQPGRFSSDLISLPDGTKAKLRGEFSTPWRTLTIGERPGDLAESHLIENLNDPCEICAGDTSWIEPATYVGVWWELQRRQTTWNYGPNHGATTARVKQYIDLAKRAGSKFVLAEGWNTNSGGAWANQDFLTPQPDFDLPAVLDYAAQNGVQFIAHNETRGDVDYYDAHLEEIFSRYEELGIHAIKTGYATKFLLGGVNRSHYDQEAVRHYQRVIDAAARHHITIDAHEAIKPTGLARTYPNMMTGEGVAGMEQQNYKGAGGNPPAQATILPFTRFMGGPADYTPGVLNVTWDPGKLGTRVQTTSAAQLALSTIFYSPLQMLADTPENYAAHPGFAYLKDLPTTWDESRVLDSAIGDFTTTARRHGNTWYLGAITDENDRVLKMPLSFLSHGEYVAEIYADAAETTWRGNPLPIEISKVLVRSSTALTMSLVAGGGQAVRIRPATAQDRRTLDRYDPARVSFGAADATLDAQTQQLTVTASLANTGSTVAAVPAQLFLDGRAVGEPRTVRVAGNGSGAVELTLPASQVPDDDFKVAVGAPNGARGKSVRVVQTRSTLELIRQLQKSRQLTRSALTTLQHPLNQAESELRHGDVTGRLLALQDLRLELYRLPVPEVSVPARAAIDDLLTVRLGDARGLLAIAGDVRLATDDGTIAPALSQRLLDEIAAAARSASASDSTAMRTALDRLAALVTAAPAGQIAPDVAAELLASTGVIAAGPRSHEAEAAQLLGAACLRTDHTGYTGSGFVACLKTKESGLRFNTAVAADGDYTLRIRYANAMGATQTMTLSSGASSVVLRLPTLANWDTWSEYTVELPIAAGDAVNIVFGPTDNGNVNVDSITLEPDLGVVTHA</sequence>
<gene>
    <name evidence="3" type="ORF">D7044_13390</name>
</gene>
<feature type="domain" description="CBM6" evidence="2">
    <location>
        <begin position="969"/>
        <end position="1092"/>
    </location>
</feature>
<feature type="signal peptide" evidence="1">
    <location>
        <begin position="1"/>
        <end position="33"/>
    </location>
</feature>
<dbReference type="GO" id="GO:0030246">
    <property type="term" value="F:carbohydrate binding"/>
    <property type="evidence" value="ECO:0007669"/>
    <property type="project" value="InterPro"/>
</dbReference>
<dbReference type="Pfam" id="PF16990">
    <property type="entry name" value="CBM_35"/>
    <property type="match status" value="1"/>
</dbReference>
<evidence type="ECO:0000313" key="3">
    <source>
        <dbReference type="EMBL" id="RKN32254.1"/>
    </source>
</evidence>
<dbReference type="InterPro" id="IPR014718">
    <property type="entry name" value="GH-type_carb-bd"/>
</dbReference>
<dbReference type="EMBL" id="RAZT01000006">
    <property type="protein sequence ID" value="RKN32254.1"/>
    <property type="molecule type" value="Genomic_DNA"/>
</dbReference>
<dbReference type="PROSITE" id="PS51175">
    <property type="entry name" value="CBM6"/>
    <property type="match status" value="1"/>
</dbReference>
<organism evidence="3 4">
    <name type="scientific">Micromonospora musae</name>
    <dbReference type="NCBI Taxonomy" id="1894970"/>
    <lineage>
        <taxon>Bacteria</taxon>
        <taxon>Bacillati</taxon>
        <taxon>Actinomycetota</taxon>
        <taxon>Actinomycetes</taxon>
        <taxon>Micromonosporales</taxon>
        <taxon>Micromonosporaceae</taxon>
        <taxon>Micromonospora</taxon>
    </lineage>
</organism>
<dbReference type="RefSeq" id="WP_120689031.1">
    <property type="nucleotide sequence ID" value="NZ_RAZT01000006.1"/>
</dbReference>
<dbReference type="InterPro" id="IPR052720">
    <property type="entry name" value="Glycosyl_hydrolase_97"/>
</dbReference>
<dbReference type="Pfam" id="PF10566">
    <property type="entry name" value="Glyco_hydro_97"/>
    <property type="match status" value="1"/>
</dbReference>
<dbReference type="InterPro" id="IPR019563">
    <property type="entry name" value="GH97_catalytic"/>
</dbReference>
<name>A0A3A9YDB2_9ACTN</name>
<dbReference type="SUPFAM" id="SSF49785">
    <property type="entry name" value="Galactose-binding domain-like"/>
    <property type="match status" value="1"/>
</dbReference>
<dbReference type="InterPro" id="IPR029486">
    <property type="entry name" value="GH97_N"/>
</dbReference>
<dbReference type="Gene3D" id="2.60.120.260">
    <property type="entry name" value="Galactose-binding domain-like"/>
    <property type="match status" value="1"/>
</dbReference>
<keyword evidence="1" id="KW-0732">Signal</keyword>
<dbReference type="InterPro" id="IPR005084">
    <property type="entry name" value="CBM6"/>
</dbReference>
<dbReference type="Proteomes" id="UP000275865">
    <property type="component" value="Unassembled WGS sequence"/>
</dbReference>
<dbReference type="InterPro" id="IPR029483">
    <property type="entry name" value="GH97_C"/>
</dbReference>
<dbReference type="Gene3D" id="2.70.98.10">
    <property type="match status" value="1"/>
</dbReference>
<proteinExistence type="predicted"/>
<accession>A0A3A9YDB2</accession>
<dbReference type="SUPFAM" id="SSF51445">
    <property type="entry name" value="(Trans)glycosidases"/>
    <property type="match status" value="1"/>
</dbReference>
<dbReference type="InterPro" id="IPR008979">
    <property type="entry name" value="Galactose-bd-like_sf"/>
</dbReference>
<dbReference type="PANTHER" id="PTHR35803">
    <property type="entry name" value="GLUCAN 1,4-ALPHA-GLUCOSIDASE SUSB-RELATED"/>
    <property type="match status" value="1"/>
</dbReference>
<dbReference type="Gene3D" id="3.20.20.70">
    <property type="entry name" value="Aldolase class I"/>
    <property type="match status" value="1"/>
</dbReference>
<dbReference type="Pfam" id="PF14509">
    <property type="entry name" value="GH97_C"/>
    <property type="match status" value="1"/>
</dbReference>
<dbReference type="CDD" id="cd04083">
    <property type="entry name" value="CBM35_Lmo2446-like"/>
    <property type="match status" value="1"/>
</dbReference>
<protein>
    <recommendedName>
        <fullName evidence="2">CBM6 domain-containing protein</fullName>
    </recommendedName>
</protein>